<dbReference type="InterPro" id="IPR036397">
    <property type="entry name" value="RNaseH_sf"/>
</dbReference>
<reference evidence="1" key="1">
    <citation type="journal article" date="2005" name="BMC Biol.">
        <title>The sequence of rice chromosomes 11 and 12, rich in disease resistance genes and recent gene duplications.</title>
        <authorList>
            <consortium name="The rice chromosomes 11 and 12 sequencing consortia"/>
        </authorList>
    </citation>
    <scope>NUCLEOTIDE SEQUENCE [LARGE SCALE GENOMIC DNA]</scope>
</reference>
<evidence type="ECO:0000313" key="1">
    <source>
        <dbReference type="EMBL" id="ABA94568.1"/>
    </source>
</evidence>
<reference evidence="1" key="2">
    <citation type="submission" date="2005-04" db="EMBL/GenBank/DDBJ databases">
        <authorList>
            <person name="Buell C.R."/>
            <person name="Wing R.A."/>
            <person name="McCombie W.A."/>
            <person name="Ouyang S."/>
        </authorList>
    </citation>
    <scope>NUCLEOTIDE SEQUENCE</scope>
</reference>
<accession>Q2R1T9</accession>
<dbReference type="GO" id="GO:0003676">
    <property type="term" value="F:nucleic acid binding"/>
    <property type="evidence" value="ECO:0007669"/>
    <property type="project" value="InterPro"/>
</dbReference>
<reference evidence="1" key="3">
    <citation type="submission" date="2006-01" db="EMBL/GenBank/DDBJ databases">
        <authorList>
            <person name="Buell R."/>
        </authorList>
    </citation>
    <scope>NUCLEOTIDE SEQUENCE</scope>
</reference>
<name>Q2R1T9_ORYSJ</name>
<proteinExistence type="predicted"/>
<protein>
    <submittedName>
        <fullName evidence="1">Retrotransposon protein, putative, unclassified</fullName>
    </submittedName>
</protein>
<gene>
    <name evidence="1" type="ordered locus">LOC_Os11g38080</name>
</gene>
<dbReference type="AlphaFoldDB" id="Q2R1T9"/>
<sequence>MAHVGSIYSIGSQVVSRKAEKYYLIFLTLNKPKKWKSLLAQVKWWYNTNFHTSLGMSHYQALHGTIPPLLGEFLIHSALSEGMHDKAQAKATIVESIKARMKYFAVQKHSEQTLDIGDMVYLKIQPYSHNAIGHPQFFQTAFQILWYFSCSGKDWISGLSSFVTH</sequence>
<dbReference type="Gene3D" id="3.30.420.10">
    <property type="entry name" value="Ribonuclease H-like superfamily/Ribonuclease H"/>
    <property type="match status" value="1"/>
</dbReference>
<dbReference type="EMBL" id="DP000010">
    <property type="protein sequence ID" value="ABA94568.1"/>
    <property type="molecule type" value="Genomic_DNA"/>
</dbReference>
<organism evidence="1">
    <name type="scientific">Oryza sativa subsp. japonica</name>
    <name type="common">Rice</name>
    <dbReference type="NCBI Taxonomy" id="39947"/>
    <lineage>
        <taxon>Eukaryota</taxon>
        <taxon>Viridiplantae</taxon>
        <taxon>Streptophyta</taxon>
        <taxon>Embryophyta</taxon>
        <taxon>Tracheophyta</taxon>
        <taxon>Spermatophyta</taxon>
        <taxon>Magnoliopsida</taxon>
        <taxon>Liliopsida</taxon>
        <taxon>Poales</taxon>
        <taxon>Poaceae</taxon>
        <taxon>BOP clade</taxon>
        <taxon>Oryzoideae</taxon>
        <taxon>Oryzeae</taxon>
        <taxon>Oryzinae</taxon>
        <taxon>Oryza</taxon>
        <taxon>Oryza sativa</taxon>
    </lineage>
</organism>